<feature type="compositionally biased region" description="Polar residues" evidence="6">
    <location>
        <begin position="24"/>
        <end position="41"/>
    </location>
</feature>
<dbReference type="PROSITE" id="PS50048">
    <property type="entry name" value="ZN2_CY6_FUNGAL_2"/>
    <property type="match status" value="1"/>
</dbReference>
<evidence type="ECO:0000313" key="9">
    <source>
        <dbReference type="Proteomes" id="UP000015241"/>
    </source>
</evidence>
<dbReference type="Pfam" id="PF04082">
    <property type="entry name" value="Fungal_trans"/>
    <property type="match status" value="1"/>
</dbReference>
<accession>S8E6T1</accession>
<dbReference type="GO" id="GO:0003677">
    <property type="term" value="F:DNA binding"/>
    <property type="evidence" value="ECO:0007669"/>
    <property type="project" value="InterPro"/>
</dbReference>
<dbReference type="GO" id="GO:0005634">
    <property type="term" value="C:nucleus"/>
    <property type="evidence" value="ECO:0007669"/>
    <property type="project" value="UniProtKB-SubCell"/>
</dbReference>
<dbReference type="STRING" id="743788.S8E6T1"/>
<sequence length="725" mass="80055">MDPRLHDGHIALVPLEVSGPASPLNPQSSTSRSPVQTQNSVAFVKGGKRKRLSKACDACHKSKRRCDGTAPCSNCYFASKKCTYTDSSGRQVPAPRNVVHGERPPRSPGELVMDDLGPQNPELSPPLPKPPMKEHSVSPKRNRAGTSSRSPPGALASASQHSPALPQPREPQSKLLDPGTTHELVNLFFAHCNPHRLILHKSSFSAALNHSRVPEYLVLAICAVAAPLSKSISAQASIARVAGVPFYQDAVKIMFDNAGRLLSEPTLETAQALCLMEMHEIAASHSWTKHNKYFDLALKVMEESLAVEKPDDQVQGRTDGLDFCIERECTRRCFWLIQCMSWISGIYIYKPMRPRSLEMTKKIRLPIDETTFDLAAHWSSATVEYLHARAPTTRYASQFGHVLRILSIYQTVQNVVVQNEGPVRQNAIRECRQMLDNWKASLPHHLQFSEENIQKQVDMFETSSNTGAWCFCFMHALHPCCYLALLEGEGRLGEPIQWVRNQLGTIFNATGTRAKNTILSACVIWSYSKYHPDDPKIRVWDSDFEKAWGFRVLVVADQWRQAQKRDRAQANTSPNATPPHIAGVSPTIAKNSGVVGPGRQGALDTVQQPPPQHHHGDTGVDHRYGQHRQIGRGRPYVSGAELPGQAPLVRTRDGAPNLPSLKASGLLDTFPPPADAFSTALSLSPQDDRRSVTTLPNSPMQPLRGNVPVASSPMMPIGLDWLGRS</sequence>
<feature type="compositionally biased region" description="Basic and acidic residues" evidence="6">
    <location>
        <begin position="614"/>
        <end position="624"/>
    </location>
</feature>
<dbReference type="InParanoid" id="S8E6T1"/>
<dbReference type="InterPro" id="IPR001138">
    <property type="entry name" value="Zn2Cys6_DnaBD"/>
</dbReference>
<dbReference type="Gene3D" id="4.10.240.10">
    <property type="entry name" value="Zn(2)-C6 fungal-type DNA-binding domain"/>
    <property type="match status" value="1"/>
</dbReference>
<dbReference type="Proteomes" id="UP000015241">
    <property type="component" value="Unassembled WGS sequence"/>
</dbReference>
<dbReference type="SUPFAM" id="SSF57701">
    <property type="entry name" value="Zn2/Cys6 DNA-binding domain"/>
    <property type="match status" value="1"/>
</dbReference>
<keyword evidence="9" id="KW-1185">Reference proteome</keyword>
<dbReference type="PANTHER" id="PTHR47338:SF5">
    <property type="entry name" value="ZN(II)2CYS6 TRANSCRIPTION FACTOR (EUROFUNG)"/>
    <property type="match status" value="1"/>
</dbReference>
<keyword evidence="3" id="KW-0805">Transcription regulation</keyword>
<evidence type="ECO:0000256" key="1">
    <source>
        <dbReference type="ARBA" id="ARBA00004123"/>
    </source>
</evidence>
<evidence type="ECO:0000256" key="6">
    <source>
        <dbReference type="SAM" id="MobiDB-lite"/>
    </source>
</evidence>
<feature type="domain" description="Zn(2)-C6 fungal-type" evidence="7">
    <location>
        <begin position="55"/>
        <end position="84"/>
    </location>
</feature>
<name>S8E6T1_FOMSC</name>
<reference evidence="8 9" key="1">
    <citation type="journal article" date="2012" name="Science">
        <title>The Paleozoic origin of enzymatic lignin decomposition reconstructed from 31 fungal genomes.</title>
        <authorList>
            <person name="Floudas D."/>
            <person name="Binder M."/>
            <person name="Riley R."/>
            <person name="Barry K."/>
            <person name="Blanchette R.A."/>
            <person name="Henrissat B."/>
            <person name="Martinez A.T."/>
            <person name="Otillar R."/>
            <person name="Spatafora J.W."/>
            <person name="Yadav J.S."/>
            <person name="Aerts A."/>
            <person name="Benoit I."/>
            <person name="Boyd A."/>
            <person name="Carlson A."/>
            <person name="Copeland A."/>
            <person name="Coutinho P.M."/>
            <person name="de Vries R.P."/>
            <person name="Ferreira P."/>
            <person name="Findley K."/>
            <person name="Foster B."/>
            <person name="Gaskell J."/>
            <person name="Glotzer D."/>
            <person name="Gorecki P."/>
            <person name="Heitman J."/>
            <person name="Hesse C."/>
            <person name="Hori C."/>
            <person name="Igarashi K."/>
            <person name="Jurgens J.A."/>
            <person name="Kallen N."/>
            <person name="Kersten P."/>
            <person name="Kohler A."/>
            <person name="Kuees U."/>
            <person name="Kumar T.K.A."/>
            <person name="Kuo A."/>
            <person name="LaButti K."/>
            <person name="Larrondo L.F."/>
            <person name="Lindquist E."/>
            <person name="Ling A."/>
            <person name="Lombard V."/>
            <person name="Lucas S."/>
            <person name="Lundell T."/>
            <person name="Martin R."/>
            <person name="McLaughlin D.J."/>
            <person name="Morgenstern I."/>
            <person name="Morin E."/>
            <person name="Murat C."/>
            <person name="Nagy L.G."/>
            <person name="Nolan M."/>
            <person name="Ohm R.A."/>
            <person name="Patyshakuliyeva A."/>
            <person name="Rokas A."/>
            <person name="Ruiz-Duenas F.J."/>
            <person name="Sabat G."/>
            <person name="Salamov A."/>
            <person name="Samejima M."/>
            <person name="Schmutz J."/>
            <person name="Slot J.C."/>
            <person name="St John F."/>
            <person name="Stenlid J."/>
            <person name="Sun H."/>
            <person name="Sun S."/>
            <person name="Syed K."/>
            <person name="Tsang A."/>
            <person name="Wiebenga A."/>
            <person name="Young D."/>
            <person name="Pisabarro A."/>
            <person name="Eastwood D.C."/>
            <person name="Martin F."/>
            <person name="Cullen D."/>
            <person name="Grigoriev I.V."/>
            <person name="Hibbett D.S."/>
        </authorList>
    </citation>
    <scope>NUCLEOTIDE SEQUENCE</scope>
    <source>
        <strain evidence="9">FP-58527</strain>
    </source>
</reference>
<dbReference type="GO" id="GO:0008270">
    <property type="term" value="F:zinc ion binding"/>
    <property type="evidence" value="ECO:0007669"/>
    <property type="project" value="InterPro"/>
</dbReference>
<dbReference type="FunCoup" id="S8E6T1">
    <property type="interactions" value="7"/>
</dbReference>
<keyword evidence="5" id="KW-0539">Nucleus</keyword>
<dbReference type="PANTHER" id="PTHR47338">
    <property type="entry name" value="ZN(II)2CYS6 TRANSCRIPTION FACTOR (EUROFUNG)-RELATED"/>
    <property type="match status" value="1"/>
</dbReference>
<dbReference type="AlphaFoldDB" id="S8E6T1"/>
<protein>
    <recommendedName>
        <fullName evidence="7">Zn(2)-C6 fungal-type domain-containing protein</fullName>
    </recommendedName>
</protein>
<evidence type="ECO:0000313" key="8">
    <source>
        <dbReference type="EMBL" id="EPT00697.1"/>
    </source>
</evidence>
<dbReference type="InterPro" id="IPR050815">
    <property type="entry name" value="TF_fung"/>
</dbReference>
<dbReference type="GO" id="GO:0000981">
    <property type="term" value="F:DNA-binding transcription factor activity, RNA polymerase II-specific"/>
    <property type="evidence" value="ECO:0007669"/>
    <property type="project" value="InterPro"/>
</dbReference>
<feature type="region of interest" description="Disordered" evidence="6">
    <location>
        <begin position="1"/>
        <end position="47"/>
    </location>
</feature>
<gene>
    <name evidence="8" type="ORF">FOMPIDRAFT_1162733</name>
</gene>
<comment type="subcellular location">
    <subcellularLocation>
        <location evidence="1">Nucleus</location>
    </subcellularLocation>
</comment>
<evidence type="ECO:0000256" key="4">
    <source>
        <dbReference type="ARBA" id="ARBA00023163"/>
    </source>
</evidence>
<feature type="region of interest" description="Disordered" evidence="6">
    <location>
        <begin position="684"/>
        <end position="711"/>
    </location>
</feature>
<evidence type="ECO:0000256" key="2">
    <source>
        <dbReference type="ARBA" id="ARBA00022723"/>
    </source>
</evidence>
<dbReference type="SMART" id="SM00066">
    <property type="entry name" value="GAL4"/>
    <property type="match status" value="1"/>
</dbReference>
<dbReference type="eggNOG" id="ENOG502S24A">
    <property type="taxonomic scope" value="Eukaryota"/>
</dbReference>
<feature type="region of interest" description="Disordered" evidence="6">
    <location>
        <begin position="564"/>
        <end position="624"/>
    </location>
</feature>
<dbReference type="GO" id="GO:0006351">
    <property type="term" value="P:DNA-templated transcription"/>
    <property type="evidence" value="ECO:0007669"/>
    <property type="project" value="InterPro"/>
</dbReference>
<keyword evidence="2" id="KW-0479">Metal-binding</keyword>
<dbReference type="InterPro" id="IPR007219">
    <property type="entry name" value="XnlR_reg_dom"/>
</dbReference>
<feature type="region of interest" description="Disordered" evidence="6">
    <location>
        <begin position="85"/>
        <end position="177"/>
    </location>
</feature>
<dbReference type="CDD" id="cd00067">
    <property type="entry name" value="GAL4"/>
    <property type="match status" value="1"/>
</dbReference>
<evidence type="ECO:0000259" key="7">
    <source>
        <dbReference type="PROSITE" id="PS50048"/>
    </source>
</evidence>
<evidence type="ECO:0000256" key="3">
    <source>
        <dbReference type="ARBA" id="ARBA00023015"/>
    </source>
</evidence>
<dbReference type="CDD" id="cd12148">
    <property type="entry name" value="fungal_TF_MHR"/>
    <property type="match status" value="1"/>
</dbReference>
<dbReference type="HOGENOM" id="CLU_011354_0_0_1"/>
<dbReference type="Pfam" id="PF00172">
    <property type="entry name" value="Zn_clus"/>
    <property type="match status" value="1"/>
</dbReference>
<dbReference type="EMBL" id="KE504147">
    <property type="protein sequence ID" value="EPT00697.1"/>
    <property type="molecule type" value="Genomic_DNA"/>
</dbReference>
<dbReference type="PROSITE" id="PS00463">
    <property type="entry name" value="ZN2_CY6_FUNGAL_1"/>
    <property type="match status" value="1"/>
</dbReference>
<keyword evidence="4" id="KW-0804">Transcription</keyword>
<proteinExistence type="predicted"/>
<evidence type="ECO:0000256" key="5">
    <source>
        <dbReference type="ARBA" id="ARBA00023242"/>
    </source>
</evidence>
<organism evidence="8 9">
    <name type="scientific">Fomitopsis schrenkii</name>
    <name type="common">Brown rot fungus</name>
    <dbReference type="NCBI Taxonomy" id="2126942"/>
    <lineage>
        <taxon>Eukaryota</taxon>
        <taxon>Fungi</taxon>
        <taxon>Dikarya</taxon>
        <taxon>Basidiomycota</taxon>
        <taxon>Agaricomycotina</taxon>
        <taxon>Agaricomycetes</taxon>
        <taxon>Polyporales</taxon>
        <taxon>Fomitopsis</taxon>
    </lineage>
</organism>
<dbReference type="InterPro" id="IPR036864">
    <property type="entry name" value="Zn2-C6_fun-type_DNA-bd_sf"/>
</dbReference>
<dbReference type="OrthoDB" id="2123952at2759"/>